<dbReference type="PROSITE" id="PS51257">
    <property type="entry name" value="PROKAR_LIPOPROTEIN"/>
    <property type="match status" value="1"/>
</dbReference>
<keyword evidence="3" id="KW-1185">Reference proteome</keyword>
<dbReference type="AlphaFoldDB" id="A0A4R6IFE2"/>
<dbReference type="EMBL" id="SNWN01000011">
    <property type="protein sequence ID" value="TDO20357.1"/>
    <property type="molecule type" value="Genomic_DNA"/>
</dbReference>
<evidence type="ECO:0008006" key="4">
    <source>
        <dbReference type="Google" id="ProtNLM"/>
    </source>
</evidence>
<protein>
    <recommendedName>
        <fullName evidence="4">Lipoprotein</fullName>
    </recommendedName>
</protein>
<reference evidence="2 3" key="1">
    <citation type="submission" date="2019-03" db="EMBL/GenBank/DDBJ databases">
        <title>Genomic Encyclopedia of Archaeal and Bacterial Type Strains, Phase II (KMG-II): from individual species to whole genera.</title>
        <authorList>
            <person name="Goeker M."/>
        </authorList>
    </citation>
    <scope>NUCLEOTIDE SEQUENCE [LARGE SCALE GENOMIC DNA]</scope>
    <source>
        <strain evidence="2 3">ATCC 700618</strain>
    </source>
</reference>
<sequence>MFKSKISLFKLVIMSPVVLATTPILISCEHFTLSSWKDRLENSKKEFPMWIREFITKFGNENKVYNYFFEQNYEFWARNIIYIVPKDSSSIQSLKSSLLFNYVNKINASGYTKVRLEEFHNGSKPIALTLFYPFHEMLMNNFQGLIDFQNASDLIKRIDVYIQWAYDHSTF</sequence>
<organism evidence="2 3">
    <name type="scientific">Mycoplasma testudineum</name>
    <dbReference type="NCBI Taxonomy" id="244584"/>
    <lineage>
        <taxon>Bacteria</taxon>
        <taxon>Bacillati</taxon>
        <taxon>Mycoplasmatota</taxon>
        <taxon>Mollicutes</taxon>
        <taxon>Mycoplasmataceae</taxon>
        <taxon>Mycoplasma</taxon>
    </lineage>
</organism>
<name>A0A4R6IFE2_9MOLU</name>
<keyword evidence="1" id="KW-0732">Signal</keyword>
<comment type="caution">
    <text evidence="2">The sequence shown here is derived from an EMBL/GenBank/DDBJ whole genome shotgun (WGS) entry which is preliminary data.</text>
</comment>
<proteinExistence type="predicted"/>
<evidence type="ECO:0000313" key="2">
    <source>
        <dbReference type="EMBL" id="TDO20357.1"/>
    </source>
</evidence>
<accession>A0A4R6IFE2</accession>
<dbReference type="Proteomes" id="UP000295518">
    <property type="component" value="Unassembled WGS sequence"/>
</dbReference>
<gene>
    <name evidence="2" type="ORF">EI74_0435</name>
</gene>
<feature type="chain" id="PRO_5020536823" description="Lipoprotein" evidence="1">
    <location>
        <begin position="21"/>
        <end position="171"/>
    </location>
</feature>
<evidence type="ECO:0000256" key="1">
    <source>
        <dbReference type="SAM" id="SignalP"/>
    </source>
</evidence>
<feature type="signal peptide" evidence="1">
    <location>
        <begin position="1"/>
        <end position="20"/>
    </location>
</feature>
<evidence type="ECO:0000313" key="3">
    <source>
        <dbReference type="Proteomes" id="UP000295518"/>
    </source>
</evidence>